<gene>
    <name evidence="2" type="ORF">H0A61_00522</name>
</gene>
<dbReference type="RefSeq" id="WP_206708433.1">
    <property type="nucleotide sequence ID" value="NZ_CP059066.1"/>
</dbReference>
<feature type="transmembrane region" description="Helical" evidence="1">
    <location>
        <begin position="132"/>
        <end position="151"/>
    </location>
</feature>
<keyword evidence="1" id="KW-0812">Transmembrane</keyword>
<evidence type="ECO:0008006" key="4">
    <source>
        <dbReference type="Google" id="ProtNLM"/>
    </source>
</evidence>
<reference evidence="2" key="1">
    <citation type="submission" date="2020-07" db="EMBL/GenBank/DDBJ databases">
        <title>Koleobacter methoxysyntrophicus gen. nov., sp. nov., a novel anaerobic bacterium isolated from deep subsurface oil field and proposal of Koleobacterales ord. nov. in the phylum Firmicutes.</title>
        <authorList>
            <person name="Sakamoto S."/>
            <person name="Tamaki H."/>
        </authorList>
    </citation>
    <scope>NUCLEOTIDE SEQUENCE</scope>
    <source>
        <strain evidence="2">NRmbB1</strain>
    </source>
</reference>
<dbReference type="KEGG" id="kme:H0A61_00522"/>
<keyword evidence="1" id="KW-0472">Membrane</keyword>
<protein>
    <recommendedName>
        <fullName evidence="4">HTH dtxR-type domain-containing protein</fullName>
    </recommendedName>
</protein>
<name>A0A8A0RJZ9_9FIRM</name>
<dbReference type="AlphaFoldDB" id="A0A8A0RJZ9"/>
<dbReference type="Proteomes" id="UP000662904">
    <property type="component" value="Chromosome"/>
</dbReference>
<keyword evidence="1" id="KW-1133">Transmembrane helix</keyword>
<evidence type="ECO:0000313" key="2">
    <source>
        <dbReference type="EMBL" id="QSQ08202.1"/>
    </source>
</evidence>
<dbReference type="EMBL" id="CP059066">
    <property type="protein sequence ID" value="QSQ08202.1"/>
    <property type="molecule type" value="Genomic_DNA"/>
</dbReference>
<evidence type="ECO:0000313" key="3">
    <source>
        <dbReference type="Proteomes" id="UP000662904"/>
    </source>
</evidence>
<dbReference type="InterPro" id="IPR036390">
    <property type="entry name" value="WH_DNA-bd_sf"/>
</dbReference>
<dbReference type="Gene3D" id="1.10.10.10">
    <property type="entry name" value="Winged helix-like DNA-binding domain superfamily/Winged helix DNA-binding domain"/>
    <property type="match status" value="1"/>
</dbReference>
<sequence length="231" mass="26850">MTLTQRRKEFLIKIKQLYEKNNAPVHYITVAEKLGVSKWSAYEMLKELEKKGFLAAKYIVDQEKKNPGRSMVFFIPTKITEEVLSKKEQLSNQLEEWHRTKEYLLQMFKNLEKPGPQKVIDELLEKMSAIEMPIILSAYIITFLIVCLKIFSSKSIQFIKKHVLFTSKPEIALSMFAGTVLGNILKTAANFNLIDQLTVYIKQFQNSIDEINFQEKTLLMDFLKEALEVTS</sequence>
<keyword evidence="3" id="KW-1185">Reference proteome</keyword>
<dbReference type="InterPro" id="IPR036388">
    <property type="entry name" value="WH-like_DNA-bd_sf"/>
</dbReference>
<proteinExistence type="predicted"/>
<dbReference type="SUPFAM" id="SSF46785">
    <property type="entry name" value="Winged helix' DNA-binding domain"/>
    <property type="match status" value="1"/>
</dbReference>
<organism evidence="2 3">
    <name type="scientific">Koleobacter methoxysyntrophicus</name>
    <dbReference type="NCBI Taxonomy" id="2751313"/>
    <lineage>
        <taxon>Bacteria</taxon>
        <taxon>Bacillati</taxon>
        <taxon>Bacillota</taxon>
        <taxon>Clostridia</taxon>
        <taxon>Koleobacterales</taxon>
        <taxon>Koleobacteraceae</taxon>
        <taxon>Koleobacter</taxon>
    </lineage>
</organism>
<accession>A0A8A0RJZ9</accession>
<evidence type="ECO:0000256" key="1">
    <source>
        <dbReference type="SAM" id="Phobius"/>
    </source>
</evidence>